<name>A0A438HUM7_VITVI</name>
<protein>
    <submittedName>
        <fullName evidence="1">Uncharacterized protein</fullName>
    </submittedName>
</protein>
<gene>
    <name evidence="1" type="ORF">CK203_042853</name>
</gene>
<reference evidence="1 2" key="1">
    <citation type="journal article" date="2018" name="PLoS Genet.">
        <title>Population sequencing reveals clonal diversity and ancestral inbreeding in the grapevine cultivar Chardonnay.</title>
        <authorList>
            <person name="Roach M.J."/>
            <person name="Johnson D.L."/>
            <person name="Bohlmann J."/>
            <person name="van Vuuren H.J."/>
            <person name="Jones S.J."/>
            <person name="Pretorius I.S."/>
            <person name="Schmidt S.A."/>
            <person name="Borneman A.R."/>
        </authorList>
    </citation>
    <scope>NUCLEOTIDE SEQUENCE [LARGE SCALE GENOMIC DNA]</scope>
    <source>
        <strain evidence="2">cv. Chardonnay</strain>
        <tissue evidence="1">Leaf</tissue>
    </source>
</reference>
<comment type="caution">
    <text evidence="1">The sequence shown here is derived from an EMBL/GenBank/DDBJ whole genome shotgun (WGS) entry which is preliminary data.</text>
</comment>
<accession>A0A438HUM7</accession>
<dbReference type="EMBL" id="QGNW01000176">
    <property type="protein sequence ID" value="RVW88162.1"/>
    <property type="molecule type" value="Genomic_DNA"/>
</dbReference>
<dbReference type="AlphaFoldDB" id="A0A438HUM7"/>
<proteinExistence type="predicted"/>
<sequence length="218" mass="25310">MEELAMGLGCGVRKLPTSYLGLPLGVIFKSLRVSARFEKLQKDFLWGSGALEKRPYLVNWKICCADKEGGPRIRSLMALNKALLRKWSWRFAKEREPLWKQVIIDKFGLDGRDQTLKDAFPTLFLLVVDKEGWVSDAWEESGKLGCWGPHFSRHLNDWEMGDVESLFWKMVIKRDVEDTLSWRESRTGCFSVSYLYRFYTKASSDPFPWCIIWGLGLQ</sequence>
<evidence type="ECO:0000313" key="1">
    <source>
        <dbReference type="EMBL" id="RVW88162.1"/>
    </source>
</evidence>
<evidence type="ECO:0000313" key="2">
    <source>
        <dbReference type="Proteomes" id="UP000288805"/>
    </source>
</evidence>
<dbReference type="Proteomes" id="UP000288805">
    <property type="component" value="Unassembled WGS sequence"/>
</dbReference>
<organism evidence="1 2">
    <name type="scientific">Vitis vinifera</name>
    <name type="common">Grape</name>
    <dbReference type="NCBI Taxonomy" id="29760"/>
    <lineage>
        <taxon>Eukaryota</taxon>
        <taxon>Viridiplantae</taxon>
        <taxon>Streptophyta</taxon>
        <taxon>Embryophyta</taxon>
        <taxon>Tracheophyta</taxon>
        <taxon>Spermatophyta</taxon>
        <taxon>Magnoliopsida</taxon>
        <taxon>eudicotyledons</taxon>
        <taxon>Gunneridae</taxon>
        <taxon>Pentapetalae</taxon>
        <taxon>rosids</taxon>
        <taxon>Vitales</taxon>
        <taxon>Vitaceae</taxon>
        <taxon>Viteae</taxon>
        <taxon>Vitis</taxon>
    </lineage>
</organism>